<dbReference type="OrthoDB" id="3265815at2759"/>
<dbReference type="Proteomes" id="UP000054007">
    <property type="component" value="Unassembled WGS sequence"/>
</dbReference>
<dbReference type="EMBL" id="KN880498">
    <property type="protein sequence ID" value="KIY68654.1"/>
    <property type="molecule type" value="Genomic_DNA"/>
</dbReference>
<reference evidence="1 2" key="1">
    <citation type="journal article" date="2015" name="Fungal Genet. Biol.">
        <title>Evolution of novel wood decay mechanisms in Agaricales revealed by the genome sequences of Fistulina hepatica and Cylindrobasidium torrendii.</title>
        <authorList>
            <person name="Floudas D."/>
            <person name="Held B.W."/>
            <person name="Riley R."/>
            <person name="Nagy L.G."/>
            <person name="Koehler G."/>
            <person name="Ransdell A.S."/>
            <person name="Younus H."/>
            <person name="Chow J."/>
            <person name="Chiniquy J."/>
            <person name="Lipzen A."/>
            <person name="Tritt A."/>
            <person name="Sun H."/>
            <person name="Haridas S."/>
            <person name="LaButti K."/>
            <person name="Ohm R.A."/>
            <person name="Kues U."/>
            <person name="Blanchette R.A."/>
            <person name="Grigoriev I.V."/>
            <person name="Minto R.E."/>
            <person name="Hibbett D.S."/>
        </authorList>
    </citation>
    <scope>NUCLEOTIDE SEQUENCE [LARGE SCALE GENOMIC DNA]</scope>
    <source>
        <strain evidence="1 2">FP15055 ss-10</strain>
    </source>
</reference>
<name>A0A0D7BEU1_9AGAR</name>
<keyword evidence="2" id="KW-1185">Reference proteome</keyword>
<evidence type="ECO:0000313" key="1">
    <source>
        <dbReference type="EMBL" id="KIY68654.1"/>
    </source>
</evidence>
<dbReference type="AlphaFoldDB" id="A0A0D7BEU1"/>
<organism evidence="1 2">
    <name type="scientific">Cylindrobasidium torrendii FP15055 ss-10</name>
    <dbReference type="NCBI Taxonomy" id="1314674"/>
    <lineage>
        <taxon>Eukaryota</taxon>
        <taxon>Fungi</taxon>
        <taxon>Dikarya</taxon>
        <taxon>Basidiomycota</taxon>
        <taxon>Agaricomycotina</taxon>
        <taxon>Agaricomycetes</taxon>
        <taxon>Agaricomycetidae</taxon>
        <taxon>Agaricales</taxon>
        <taxon>Marasmiineae</taxon>
        <taxon>Physalacriaceae</taxon>
        <taxon>Cylindrobasidium</taxon>
    </lineage>
</organism>
<proteinExistence type="predicted"/>
<evidence type="ECO:0000313" key="2">
    <source>
        <dbReference type="Proteomes" id="UP000054007"/>
    </source>
</evidence>
<evidence type="ECO:0008006" key="3">
    <source>
        <dbReference type="Google" id="ProtNLM"/>
    </source>
</evidence>
<sequence>MTGFHRLGKIKPPSRMIQQQSHRKTQGDGVYTSSRFPLDLNLDHQVSRTFHPDAHILGTIADLVLISSDDMHFHVHSFAISHTLHDSRIRHLDEEAAVLNIILHTVYNISCAIYAPTFDDISVAVERMPAYGMSPREYITPSSPTFELLLSHASARPLDVYALAAERSIFELAVSASSYLTRYDLMTLDDDLCARIGSTYLARLHNLQLSRIAALKQIIIAPPDRHPDSLACNSRDQEELYAGWARAVALTLRDAKPGISANLLVLEFRLVGTSLSCQDCLRNLDQRIQTISRQWTNVKATI</sequence>
<dbReference type="STRING" id="1314674.A0A0D7BEU1"/>
<gene>
    <name evidence="1" type="ORF">CYLTODRAFT_421402</name>
</gene>
<protein>
    <recommendedName>
        <fullName evidence="3">BTB domain-containing protein</fullName>
    </recommendedName>
</protein>
<accession>A0A0D7BEU1</accession>